<dbReference type="InterPro" id="IPR012933">
    <property type="entry name" value="HicA_mRNA_interferase"/>
</dbReference>
<comment type="caution">
    <text evidence="8">The sequence shown here is derived from an EMBL/GenBank/DDBJ whole genome shotgun (WGS) entry which is preliminary data.</text>
</comment>
<evidence type="ECO:0000256" key="1">
    <source>
        <dbReference type="ARBA" id="ARBA00006620"/>
    </source>
</evidence>
<keyword evidence="9" id="KW-1185">Reference proteome</keyword>
<dbReference type="SUPFAM" id="SSF54786">
    <property type="entry name" value="YcfA/nrd intein domain"/>
    <property type="match status" value="1"/>
</dbReference>
<dbReference type="EMBL" id="JABVBA010000007">
    <property type="protein sequence ID" value="NVF11891.1"/>
    <property type="molecule type" value="Genomic_DNA"/>
</dbReference>
<dbReference type="Gene3D" id="3.30.920.30">
    <property type="entry name" value="Hypothetical protein"/>
    <property type="match status" value="1"/>
</dbReference>
<dbReference type="RefSeq" id="WP_176269938.1">
    <property type="nucleotide sequence ID" value="NZ_JABVBA010000007.1"/>
</dbReference>
<keyword evidence="3" id="KW-0540">Nuclease</keyword>
<evidence type="ECO:0000256" key="7">
    <source>
        <dbReference type="ARBA" id="ARBA00023016"/>
    </source>
</evidence>
<dbReference type="InterPro" id="IPR038570">
    <property type="entry name" value="HicA_sf"/>
</dbReference>
<protein>
    <submittedName>
        <fullName evidence="8">Type II toxin-antitoxin system HicA family toxin</fullName>
    </submittedName>
</protein>
<keyword evidence="7" id="KW-0346">Stress response</keyword>
<organism evidence="8 9">
    <name type="scientific">Anaerococcus faecalis</name>
    <dbReference type="NCBI Taxonomy" id="2742993"/>
    <lineage>
        <taxon>Bacteria</taxon>
        <taxon>Bacillati</taxon>
        <taxon>Bacillota</taxon>
        <taxon>Tissierellia</taxon>
        <taxon>Tissierellales</taxon>
        <taxon>Peptoniphilaceae</taxon>
        <taxon>Anaerococcus</taxon>
    </lineage>
</organism>
<dbReference type="PANTHER" id="PTHR34873:SF3">
    <property type="entry name" value="ADDICTION MODULE TOXIN, HICA FAMILY"/>
    <property type="match status" value="1"/>
</dbReference>
<keyword evidence="4" id="KW-0255">Endonuclease</keyword>
<evidence type="ECO:0000313" key="9">
    <source>
        <dbReference type="Proteomes" id="UP000540919"/>
    </source>
</evidence>
<proteinExistence type="inferred from homology"/>
<keyword evidence="6" id="KW-0694">RNA-binding</keyword>
<keyword evidence="5" id="KW-0378">Hydrolase</keyword>
<evidence type="ECO:0000256" key="4">
    <source>
        <dbReference type="ARBA" id="ARBA00022759"/>
    </source>
</evidence>
<evidence type="ECO:0000256" key="3">
    <source>
        <dbReference type="ARBA" id="ARBA00022722"/>
    </source>
</evidence>
<dbReference type="PANTHER" id="PTHR34873">
    <property type="entry name" value="SSR1766 PROTEIN"/>
    <property type="match status" value="1"/>
</dbReference>
<name>A0ABX2NAZ8_9FIRM</name>
<keyword evidence="2" id="KW-1277">Toxin-antitoxin system</keyword>
<evidence type="ECO:0000256" key="2">
    <source>
        <dbReference type="ARBA" id="ARBA00022649"/>
    </source>
</evidence>
<evidence type="ECO:0000256" key="5">
    <source>
        <dbReference type="ARBA" id="ARBA00022801"/>
    </source>
</evidence>
<dbReference type="Proteomes" id="UP000540919">
    <property type="component" value="Unassembled WGS sequence"/>
</dbReference>
<dbReference type="Pfam" id="PF07927">
    <property type="entry name" value="HicA_toxin"/>
    <property type="match status" value="1"/>
</dbReference>
<evidence type="ECO:0000256" key="6">
    <source>
        <dbReference type="ARBA" id="ARBA00022884"/>
    </source>
</evidence>
<evidence type="ECO:0000313" key="8">
    <source>
        <dbReference type="EMBL" id="NVF11891.1"/>
    </source>
</evidence>
<accession>A0ABX2NAZ8</accession>
<gene>
    <name evidence="8" type="ORF">HV819_07855</name>
</gene>
<reference evidence="8 9" key="1">
    <citation type="submission" date="2020-06" db="EMBL/GenBank/DDBJ databases">
        <title>Anaerococcus sp. nov., isolated form swine feces.</title>
        <authorList>
            <person name="Yu S."/>
        </authorList>
    </citation>
    <scope>NUCLEOTIDE SEQUENCE [LARGE SCALE GENOMIC DNA]</scope>
    <source>
        <strain evidence="8 9">AGMB00486</strain>
    </source>
</reference>
<sequence>MSSREIIKKLEAEGWYLVRVKGDHHHFKHPYKKGLVTVPHPTKDLRKDTLASIKRQAGW</sequence>
<comment type="similarity">
    <text evidence="1">Belongs to the HicA mRNA interferase family.</text>
</comment>